<dbReference type="GO" id="GO:0006355">
    <property type="term" value="P:regulation of DNA-templated transcription"/>
    <property type="evidence" value="ECO:0007669"/>
    <property type="project" value="InterPro"/>
</dbReference>
<dbReference type="PRINTS" id="PR00038">
    <property type="entry name" value="HTHLUXR"/>
</dbReference>
<keyword evidence="3 9" id="KW-0238">DNA-binding</keyword>
<organism evidence="9 10">
    <name type="scientific">Flavilitoribacter nigricans (strain ATCC 23147 / DSM 23189 / NBRC 102662 / NCIMB 1420 / SS-2)</name>
    <name type="common">Lewinella nigricans</name>
    <dbReference type="NCBI Taxonomy" id="1122177"/>
    <lineage>
        <taxon>Bacteria</taxon>
        <taxon>Pseudomonadati</taxon>
        <taxon>Bacteroidota</taxon>
        <taxon>Saprospiria</taxon>
        <taxon>Saprospirales</taxon>
        <taxon>Lewinellaceae</taxon>
        <taxon>Flavilitoribacter</taxon>
    </lineage>
</organism>
<evidence type="ECO:0000313" key="9">
    <source>
        <dbReference type="EMBL" id="PHN03764.1"/>
    </source>
</evidence>
<dbReference type="Proteomes" id="UP000223913">
    <property type="component" value="Unassembled WGS sequence"/>
</dbReference>
<dbReference type="OrthoDB" id="9795108at2"/>
<feature type="compositionally biased region" description="Low complexity" evidence="6">
    <location>
        <begin position="152"/>
        <end position="163"/>
    </location>
</feature>
<dbReference type="Gene3D" id="3.40.50.2300">
    <property type="match status" value="1"/>
</dbReference>
<dbReference type="InterPro" id="IPR058245">
    <property type="entry name" value="NreC/VraR/RcsB-like_REC"/>
</dbReference>
<evidence type="ECO:0000313" key="10">
    <source>
        <dbReference type="Proteomes" id="UP000223913"/>
    </source>
</evidence>
<accession>A0A2D0N5I5</accession>
<dbReference type="CDD" id="cd17535">
    <property type="entry name" value="REC_NarL-like"/>
    <property type="match status" value="1"/>
</dbReference>
<evidence type="ECO:0000256" key="2">
    <source>
        <dbReference type="ARBA" id="ARBA00023015"/>
    </source>
</evidence>
<dbReference type="SMART" id="SM00421">
    <property type="entry name" value="HTH_LUXR"/>
    <property type="match status" value="1"/>
</dbReference>
<proteinExistence type="predicted"/>
<keyword evidence="10" id="KW-1185">Reference proteome</keyword>
<dbReference type="InterPro" id="IPR011006">
    <property type="entry name" value="CheY-like_superfamily"/>
</dbReference>
<sequence length="235" mass="25912">MPTTEQSDKIRIILADDHALVRDGIKSLLEDEEDLIVIDEANDGQEALEKSAEKQPDLLIIDIRMPGMTGIEAAGKLSHYSQHTKALVLSMHDSDEYVLQSIEAGAKGYLLKDTSRDEFLKAIHTVHSGGQYFSGDISTILVRKYMENRSGGSASAAESGPASTLPGNAPLDLSLTRRERQIFDLVLLGKSNKEIADELKKSVRTIEAHRYKLMKKLDVKNLAELTQKARSLGLI</sequence>
<comment type="caution">
    <text evidence="9">The sequence shown here is derived from an EMBL/GenBank/DDBJ whole genome shotgun (WGS) entry which is preliminary data.</text>
</comment>
<evidence type="ECO:0000256" key="3">
    <source>
        <dbReference type="ARBA" id="ARBA00023125"/>
    </source>
</evidence>
<dbReference type="InterPro" id="IPR016032">
    <property type="entry name" value="Sig_transdc_resp-reg_C-effctor"/>
</dbReference>
<feature type="region of interest" description="Disordered" evidence="6">
    <location>
        <begin position="152"/>
        <end position="171"/>
    </location>
</feature>
<feature type="domain" description="HTH luxR-type" evidence="7">
    <location>
        <begin position="168"/>
        <end position="233"/>
    </location>
</feature>
<keyword evidence="2" id="KW-0805">Transcription regulation</keyword>
<gene>
    <name evidence="9" type="ORF">CRP01_24760</name>
</gene>
<keyword evidence="1 5" id="KW-0597">Phosphoprotein</keyword>
<dbReference type="AlphaFoldDB" id="A0A2D0N5I5"/>
<dbReference type="Pfam" id="PF00072">
    <property type="entry name" value="Response_reg"/>
    <property type="match status" value="1"/>
</dbReference>
<keyword evidence="4" id="KW-0804">Transcription</keyword>
<dbReference type="CDD" id="cd06170">
    <property type="entry name" value="LuxR_C_like"/>
    <property type="match status" value="1"/>
</dbReference>
<evidence type="ECO:0000256" key="6">
    <source>
        <dbReference type="SAM" id="MobiDB-lite"/>
    </source>
</evidence>
<evidence type="ECO:0000256" key="5">
    <source>
        <dbReference type="PROSITE-ProRule" id="PRU00169"/>
    </source>
</evidence>
<dbReference type="SMART" id="SM00448">
    <property type="entry name" value="REC"/>
    <property type="match status" value="1"/>
</dbReference>
<dbReference type="InterPro" id="IPR000792">
    <property type="entry name" value="Tscrpt_reg_LuxR_C"/>
</dbReference>
<dbReference type="GO" id="GO:0003677">
    <property type="term" value="F:DNA binding"/>
    <property type="evidence" value="ECO:0007669"/>
    <property type="project" value="UniProtKB-KW"/>
</dbReference>
<dbReference type="GO" id="GO:0000160">
    <property type="term" value="P:phosphorelay signal transduction system"/>
    <property type="evidence" value="ECO:0007669"/>
    <property type="project" value="InterPro"/>
</dbReference>
<dbReference type="SUPFAM" id="SSF46894">
    <property type="entry name" value="C-terminal effector domain of the bipartite response regulators"/>
    <property type="match status" value="1"/>
</dbReference>
<evidence type="ECO:0000256" key="4">
    <source>
        <dbReference type="ARBA" id="ARBA00023163"/>
    </source>
</evidence>
<dbReference type="EMBL" id="PDUD01000029">
    <property type="protein sequence ID" value="PHN03764.1"/>
    <property type="molecule type" value="Genomic_DNA"/>
</dbReference>
<dbReference type="PROSITE" id="PS50043">
    <property type="entry name" value="HTH_LUXR_2"/>
    <property type="match status" value="1"/>
</dbReference>
<feature type="modified residue" description="4-aspartylphosphate" evidence="5">
    <location>
        <position position="62"/>
    </location>
</feature>
<dbReference type="InterPro" id="IPR001789">
    <property type="entry name" value="Sig_transdc_resp-reg_receiver"/>
</dbReference>
<name>A0A2D0N5I5_FLAN2</name>
<dbReference type="PANTHER" id="PTHR43214">
    <property type="entry name" value="TWO-COMPONENT RESPONSE REGULATOR"/>
    <property type="match status" value="1"/>
</dbReference>
<reference evidence="9 10" key="1">
    <citation type="submission" date="2017-10" db="EMBL/GenBank/DDBJ databases">
        <title>The draft genome sequence of Lewinella nigricans NBRC 102662.</title>
        <authorList>
            <person name="Wang K."/>
        </authorList>
    </citation>
    <scope>NUCLEOTIDE SEQUENCE [LARGE SCALE GENOMIC DNA]</scope>
    <source>
        <strain evidence="9 10">NBRC 102662</strain>
    </source>
</reference>
<dbReference type="PROSITE" id="PS50110">
    <property type="entry name" value="RESPONSE_REGULATORY"/>
    <property type="match status" value="1"/>
</dbReference>
<dbReference type="SUPFAM" id="SSF52172">
    <property type="entry name" value="CheY-like"/>
    <property type="match status" value="1"/>
</dbReference>
<evidence type="ECO:0000259" key="8">
    <source>
        <dbReference type="PROSITE" id="PS50110"/>
    </source>
</evidence>
<evidence type="ECO:0000256" key="1">
    <source>
        <dbReference type="ARBA" id="ARBA00022553"/>
    </source>
</evidence>
<dbReference type="InterPro" id="IPR039420">
    <property type="entry name" value="WalR-like"/>
</dbReference>
<feature type="domain" description="Response regulatory" evidence="8">
    <location>
        <begin position="11"/>
        <end position="127"/>
    </location>
</feature>
<dbReference type="Pfam" id="PF00196">
    <property type="entry name" value="GerE"/>
    <property type="match status" value="1"/>
</dbReference>
<evidence type="ECO:0000259" key="7">
    <source>
        <dbReference type="PROSITE" id="PS50043"/>
    </source>
</evidence>
<protein>
    <submittedName>
        <fullName evidence="9">DNA-binding response regulator</fullName>
    </submittedName>
</protein>
<dbReference type="RefSeq" id="WP_099152796.1">
    <property type="nucleotide sequence ID" value="NZ_PDUD01000029.1"/>
</dbReference>
<dbReference type="PANTHER" id="PTHR43214:SF41">
    <property type="entry name" value="NITRATE_NITRITE RESPONSE REGULATOR PROTEIN NARP"/>
    <property type="match status" value="1"/>
</dbReference>